<feature type="compositionally biased region" description="Acidic residues" evidence="1">
    <location>
        <begin position="510"/>
        <end position="519"/>
    </location>
</feature>
<feature type="compositionally biased region" description="Basic and acidic residues" evidence="1">
    <location>
        <begin position="198"/>
        <end position="219"/>
    </location>
</feature>
<sequence length="664" mass="73149">MVFDRPTIPTPSKLPPPPTRPSIAQTVKAAADPGYTRLHITPFDADLLSVVVPASARPSARNVSFHRLQTFPEKRYGFVDLPTEAAEKLRRKLNGAVLKGVKLRIEPARQSSQEAEAADASATMGKSELTADERQRKEEERAARKEKKRADKARGKTSRIPTEREEVVGVQLEAGRQVKRGWTEPESAAELSNKKTNWSKDKKDKKDEKDKKDKKEKGKSTKKRAEKSEYTDKPECLFKTILPASKVAMPAVPTPKDGEEEVDSRAARRARKEAKKAREVVVHEFANWTRIPTFLKSGGAGGTNAGNPNLEYVDGKGWVDEATGDVVQPLKSTRPVAVKGVITKEAQLAKRAKLDEVAADRARAWKGDEASESESTGLSSGSETSSSGGDSSEEDDDDDDKKDEVEEEREDEDEMSDPKDEPVSSAEDAALLSPTRPRSSGSGKNLMIKIPPPPTFATPSTPGPKKEVHPLEALYKRAKPGTDAAKQAATPSASKDKEQPFSFFGGMNNDDIEDEEGDAMDVVTVEYSNSKDNENENDDADPQPPMTPFGRAEFEWRNVRSAAPTPDTAHPSRMTSIFKWTTPGGASDDEGEDDGAADGDDDGDEDEKVDGDKDRKEKAAGEGDFQSWFWDNRGDLNRSWKRRRKTAAKDKRYRENRARAERAI</sequence>
<dbReference type="Proteomes" id="UP000031575">
    <property type="component" value="Unassembled WGS sequence"/>
</dbReference>
<comment type="caution">
    <text evidence="2">The sequence shown here is derived from an EMBL/GenBank/DDBJ whole genome shotgun (WGS) entry which is preliminary data.</text>
</comment>
<feature type="region of interest" description="Disordered" evidence="1">
    <location>
        <begin position="1"/>
        <end position="23"/>
    </location>
</feature>
<evidence type="ECO:0008006" key="4">
    <source>
        <dbReference type="Google" id="ProtNLM"/>
    </source>
</evidence>
<feature type="compositionally biased region" description="Low complexity" evidence="1">
    <location>
        <begin position="373"/>
        <end position="390"/>
    </location>
</feature>
<feature type="compositionally biased region" description="Acidic residues" evidence="1">
    <location>
        <begin position="391"/>
        <end position="415"/>
    </location>
</feature>
<protein>
    <recommendedName>
        <fullName evidence="4">Suppressor protein srp40</fullName>
    </recommendedName>
</protein>
<keyword evidence="3" id="KW-1185">Reference proteome</keyword>
<evidence type="ECO:0000256" key="1">
    <source>
        <dbReference type="SAM" id="MobiDB-lite"/>
    </source>
</evidence>
<dbReference type="EMBL" id="AWTV01000006">
    <property type="protein sequence ID" value="KIH92353.1"/>
    <property type="molecule type" value="Genomic_DNA"/>
</dbReference>
<gene>
    <name evidence="2" type="ORF">SPBR_02513</name>
</gene>
<dbReference type="HOGENOM" id="CLU_024590_0_0_1"/>
<feature type="compositionally biased region" description="Basic and acidic residues" evidence="1">
    <location>
        <begin position="359"/>
        <end position="369"/>
    </location>
</feature>
<feature type="region of interest" description="Disordered" evidence="1">
    <location>
        <begin position="248"/>
        <end position="278"/>
    </location>
</feature>
<feature type="compositionally biased region" description="Pro residues" evidence="1">
    <location>
        <begin position="8"/>
        <end position="20"/>
    </location>
</feature>
<dbReference type="VEuPathDB" id="FungiDB:SPBR_02513"/>
<evidence type="ECO:0000313" key="3">
    <source>
        <dbReference type="Proteomes" id="UP000031575"/>
    </source>
</evidence>
<reference evidence="2 3" key="1">
    <citation type="journal article" date="2014" name="BMC Genomics">
        <title>Comparative genomics of the major fungal agents of human and animal Sporotrichosis: Sporothrix schenckii and Sporothrix brasiliensis.</title>
        <authorList>
            <person name="Teixeira M.M."/>
            <person name="de Almeida L.G."/>
            <person name="Kubitschek-Barreira P."/>
            <person name="Alves F.L."/>
            <person name="Kioshima E.S."/>
            <person name="Abadio A.K."/>
            <person name="Fernandes L."/>
            <person name="Derengowski L.S."/>
            <person name="Ferreira K.S."/>
            <person name="Souza R.C."/>
            <person name="Ruiz J.C."/>
            <person name="de Andrade N.C."/>
            <person name="Paes H.C."/>
            <person name="Nicola A.M."/>
            <person name="Albuquerque P."/>
            <person name="Gerber A.L."/>
            <person name="Martins V.P."/>
            <person name="Peconick L.D."/>
            <person name="Neto A.V."/>
            <person name="Chaucanez C.B."/>
            <person name="Silva P.A."/>
            <person name="Cunha O.L."/>
            <person name="de Oliveira F.F."/>
            <person name="dos Santos T.C."/>
            <person name="Barros A.L."/>
            <person name="Soares M.A."/>
            <person name="de Oliveira L.M."/>
            <person name="Marini M.M."/>
            <person name="Villalobos-Duno H."/>
            <person name="Cunha M.M."/>
            <person name="de Hoog S."/>
            <person name="da Silveira J.F."/>
            <person name="Henrissat B."/>
            <person name="Nino-Vega G.A."/>
            <person name="Cisalpino P.S."/>
            <person name="Mora-Montes H.M."/>
            <person name="Almeida S.R."/>
            <person name="Stajich J.E."/>
            <person name="Lopes-Bezerra L.M."/>
            <person name="Vasconcelos A.T."/>
            <person name="Felipe M.S."/>
        </authorList>
    </citation>
    <scope>NUCLEOTIDE SEQUENCE [LARGE SCALE GENOMIC DNA]</scope>
    <source>
        <strain evidence="2 3">5110</strain>
    </source>
</reference>
<organism evidence="2 3">
    <name type="scientific">Sporothrix brasiliensis 5110</name>
    <dbReference type="NCBI Taxonomy" id="1398154"/>
    <lineage>
        <taxon>Eukaryota</taxon>
        <taxon>Fungi</taxon>
        <taxon>Dikarya</taxon>
        <taxon>Ascomycota</taxon>
        <taxon>Pezizomycotina</taxon>
        <taxon>Sordariomycetes</taxon>
        <taxon>Sordariomycetidae</taxon>
        <taxon>Ophiostomatales</taxon>
        <taxon>Ophiostomataceae</taxon>
        <taxon>Sporothrix</taxon>
    </lineage>
</organism>
<feature type="compositionally biased region" description="Low complexity" evidence="1">
    <location>
        <begin position="108"/>
        <end position="122"/>
    </location>
</feature>
<feature type="region of interest" description="Disordered" evidence="1">
    <location>
        <begin position="359"/>
        <end position="664"/>
    </location>
</feature>
<accession>A0A0C2FMQ3</accession>
<dbReference type="RefSeq" id="XP_040620363.1">
    <property type="nucleotide sequence ID" value="XM_040760816.1"/>
</dbReference>
<feature type="compositionally biased region" description="Basic and acidic residues" evidence="1">
    <location>
        <begin position="129"/>
        <end position="154"/>
    </location>
</feature>
<dbReference type="GeneID" id="63675737"/>
<dbReference type="AlphaFoldDB" id="A0A0C2FMQ3"/>
<proteinExistence type="predicted"/>
<feature type="compositionally biased region" description="Basic and acidic residues" evidence="1">
    <location>
        <begin position="610"/>
        <end position="621"/>
    </location>
</feature>
<feature type="compositionally biased region" description="Acidic residues" evidence="1">
    <location>
        <begin position="587"/>
        <end position="609"/>
    </location>
</feature>
<name>A0A0C2FMQ3_9PEZI</name>
<feature type="compositionally biased region" description="Basic and acidic residues" evidence="1">
    <location>
        <begin position="647"/>
        <end position="664"/>
    </location>
</feature>
<feature type="region of interest" description="Disordered" evidence="1">
    <location>
        <begin position="108"/>
        <end position="234"/>
    </location>
</feature>
<dbReference type="OrthoDB" id="3595585at2759"/>
<evidence type="ECO:0000313" key="2">
    <source>
        <dbReference type="EMBL" id="KIH92353.1"/>
    </source>
</evidence>